<keyword evidence="2" id="KW-1185">Reference proteome</keyword>
<protein>
    <submittedName>
        <fullName evidence="1">Uncharacterized protein</fullName>
    </submittedName>
</protein>
<reference evidence="1" key="1">
    <citation type="submission" date="2022-08" db="EMBL/GenBank/DDBJ databases">
        <authorList>
            <person name="Gutierrez-Valencia J."/>
        </authorList>
    </citation>
    <scope>NUCLEOTIDE SEQUENCE</scope>
</reference>
<evidence type="ECO:0000313" key="1">
    <source>
        <dbReference type="EMBL" id="CAI0377553.1"/>
    </source>
</evidence>
<dbReference type="EMBL" id="CAMGYJ010000002">
    <property type="protein sequence ID" value="CAI0377553.1"/>
    <property type="molecule type" value="Genomic_DNA"/>
</dbReference>
<gene>
    <name evidence="1" type="ORF">LITE_LOCUS1500</name>
</gene>
<dbReference type="AlphaFoldDB" id="A0AAV0GZ00"/>
<sequence>MNRDQTSGLEDIHFFHKLSFSHCLHLESYQSRRLNWENSLSMDASCIVYSGGAQGALAKLAFQKGSFRTQLHYKPVEKERKF</sequence>
<comment type="caution">
    <text evidence="1">The sequence shown here is derived from an EMBL/GenBank/DDBJ whole genome shotgun (WGS) entry which is preliminary data.</text>
</comment>
<evidence type="ECO:0000313" key="2">
    <source>
        <dbReference type="Proteomes" id="UP001154282"/>
    </source>
</evidence>
<accession>A0AAV0GZ00</accession>
<proteinExistence type="predicted"/>
<organism evidence="1 2">
    <name type="scientific">Linum tenue</name>
    <dbReference type="NCBI Taxonomy" id="586396"/>
    <lineage>
        <taxon>Eukaryota</taxon>
        <taxon>Viridiplantae</taxon>
        <taxon>Streptophyta</taxon>
        <taxon>Embryophyta</taxon>
        <taxon>Tracheophyta</taxon>
        <taxon>Spermatophyta</taxon>
        <taxon>Magnoliopsida</taxon>
        <taxon>eudicotyledons</taxon>
        <taxon>Gunneridae</taxon>
        <taxon>Pentapetalae</taxon>
        <taxon>rosids</taxon>
        <taxon>fabids</taxon>
        <taxon>Malpighiales</taxon>
        <taxon>Linaceae</taxon>
        <taxon>Linum</taxon>
    </lineage>
</organism>
<dbReference type="Proteomes" id="UP001154282">
    <property type="component" value="Unassembled WGS sequence"/>
</dbReference>
<name>A0AAV0GZ00_9ROSI</name>